<reference evidence="1" key="1">
    <citation type="journal article" date="2021" name="PeerJ">
        <title>Extensive microbial diversity within the chicken gut microbiome revealed by metagenomics and culture.</title>
        <authorList>
            <person name="Gilroy R."/>
            <person name="Ravi A."/>
            <person name="Getino M."/>
            <person name="Pursley I."/>
            <person name="Horton D.L."/>
            <person name="Alikhan N.F."/>
            <person name="Baker D."/>
            <person name="Gharbi K."/>
            <person name="Hall N."/>
            <person name="Watson M."/>
            <person name="Adriaenssens E.M."/>
            <person name="Foster-Nyarko E."/>
            <person name="Jarju S."/>
            <person name="Secka A."/>
            <person name="Antonio M."/>
            <person name="Oren A."/>
            <person name="Chaudhuri R.R."/>
            <person name="La Ragione R."/>
            <person name="Hildebrand F."/>
            <person name="Pallen M.J."/>
        </authorList>
    </citation>
    <scope>NUCLEOTIDE SEQUENCE</scope>
    <source>
        <strain evidence="1">ChiSjej1B19-5720</strain>
    </source>
</reference>
<reference evidence="1" key="2">
    <citation type="submission" date="2021-04" db="EMBL/GenBank/DDBJ databases">
        <authorList>
            <person name="Gilroy R."/>
        </authorList>
    </citation>
    <scope>NUCLEOTIDE SEQUENCE</scope>
    <source>
        <strain evidence="1">ChiSjej1B19-5720</strain>
    </source>
</reference>
<organism evidence="1 2">
    <name type="scientific">Candidatus Blautia faecavium</name>
    <dbReference type="NCBI Taxonomy" id="2838487"/>
    <lineage>
        <taxon>Bacteria</taxon>
        <taxon>Bacillati</taxon>
        <taxon>Bacillota</taxon>
        <taxon>Clostridia</taxon>
        <taxon>Lachnospirales</taxon>
        <taxon>Lachnospiraceae</taxon>
        <taxon>Blautia</taxon>
    </lineage>
</organism>
<dbReference type="Pfam" id="PF14277">
    <property type="entry name" value="DUF4364"/>
    <property type="match status" value="1"/>
</dbReference>
<dbReference type="SUPFAM" id="SSF46785">
    <property type="entry name" value="Winged helix' DNA-binding domain"/>
    <property type="match status" value="1"/>
</dbReference>
<dbReference type="Proteomes" id="UP000823842">
    <property type="component" value="Unassembled WGS sequence"/>
</dbReference>
<dbReference type="EMBL" id="DWYZ01000305">
    <property type="protein sequence ID" value="HJB30306.1"/>
    <property type="molecule type" value="Genomic_DNA"/>
</dbReference>
<name>A0A9D2LVD5_9FIRM</name>
<comment type="caution">
    <text evidence="1">The sequence shown here is derived from an EMBL/GenBank/DDBJ whole genome shotgun (WGS) entry which is preliminary data.</text>
</comment>
<proteinExistence type="predicted"/>
<dbReference type="InterPro" id="IPR025374">
    <property type="entry name" value="DUF4364"/>
</dbReference>
<dbReference type="InterPro" id="IPR036388">
    <property type="entry name" value="WH-like_DNA-bd_sf"/>
</dbReference>
<accession>A0A9D2LVD5</accession>
<gene>
    <name evidence="1" type="ORF">IAA06_16155</name>
</gene>
<protein>
    <submittedName>
        <fullName evidence="1">DUF4364 family protein</fullName>
    </submittedName>
</protein>
<dbReference type="InterPro" id="IPR036390">
    <property type="entry name" value="WH_DNA-bd_sf"/>
</dbReference>
<sequence>MAAPFTTYKLIVLYMISHSEREISNSQITDFILERGYTSYFHLQQAISELVEAKLLEKRTVLNTSYYSLTEEGKSVLSYLEAELSSDIRKEILAHLKAQGNKEQERILTPADCYETSHGNYAVRCQLVEKGTTLIDLNLIAPNSEAAKSICRHWPKKSQSIYEIIMEELL</sequence>
<dbReference type="AlphaFoldDB" id="A0A9D2LVD5"/>
<evidence type="ECO:0000313" key="1">
    <source>
        <dbReference type="EMBL" id="HJB30306.1"/>
    </source>
</evidence>
<evidence type="ECO:0000313" key="2">
    <source>
        <dbReference type="Proteomes" id="UP000823842"/>
    </source>
</evidence>
<dbReference type="Gene3D" id="1.10.10.10">
    <property type="entry name" value="Winged helix-like DNA-binding domain superfamily/Winged helix DNA-binding domain"/>
    <property type="match status" value="1"/>
</dbReference>